<dbReference type="NCBIfam" id="NF033668">
    <property type="entry name" value="rSAM_PA0069"/>
    <property type="match status" value="1"/>
</dbReference>
<dbReference type="GO" id="GO:0046872">
    <property type="term" value="F:metal ion binding"/>
    <property type="evidence" value="ECO:0007669"/>
    <property type="project" value="UniProtKB-KW"/>
</dbReference>
<accession>A0A2M9C2I9</accession>
<dbReference type="CDD" id="cd01335">
    <property type="entry name" value="Radical_SAM"/>
    <property type="match status" value="1"/>
</dbReference>
<dbReference type="GO" id="GO:0051536">
    <property type="term" value="F:iron-sulfur cluster binding"/>
    <property type="evidence" value="ECO:0007669"/>
    <property type="project" value="UniProtKB-KW"/>
</dbReference>
<dbReference type="SFLD" id="SFLDS00029">
    <property type="entry name" value="Radical_SAM"/>
    <property type="match status" value="1"/>
</dbReference>
<protein>
    <submittedName>
        <fullName evidence="5">DNA repair photolyase</fullName>
    </submittedName>
</protein>
<evidence type="ECO:0000313" key="6">
    <source>
        <dbReference type="Proteomes" id="UP000228740"/>
    </source>
</evidence>
<dbReference type="InterPro" id="IPR007197">
    <property type="entry name" value="rSAM"/>
</dbReference>
<dbReference type="InterPro" id="IPR040086">
    <property type="entry name" value="MJ0683-like"/>
</dbReference>
<dbReference type="Pfam" id="PF04055">
    <property type="entry name" value="Radical_SAM"/>
    <property type="match status" value="1"/>
</dbReference>
<dbReference type="SFLD" id="SFLDG01084">
    <property type="entry name" value="Uncharacterised_Radical_SAM_Su"/>
    <property type="match status" value="1"/>
</dbReference>
<dbReference type="AlphaFoldDB" id="A0A2M9C2I9"/>
<evidence type="ECO:0000256" key="3">
    <source>
        <dbReference type="ARBA" id="ARBA00023014"/>
    </source>
</evidence>
<keyword evidence="2" id="KW-0408">Iron</keyword>
<proteinExistence type="predicted"/>
<dbReference type="Gene3D" id="3.80.30.30">
    <property type="match status" value="1"/>
</dbReference>
<organism evidence="5 6">
    <name type="scientific">Chryseobacterium geocarposphaerae</name>
    <dbReference type="NCBI Taxonomy" id="1416776"/>
    <lineage>
        <taxon>Bacteria</taxon>
        <taxon>Pseudomonadati</taxon>
        <taxon>Bacteroidota</taxon>
        <taxon>Flavobacteriia</taxon>
        <taxon>Flavobacteriales</taxon>
        <taxon>Weeksellaceae</taxon>
        <taxon>Chryseobacterium group</taxon>
        <taxon>Chryseobacterium</taxon>
    </lineage>
</organism>
<reference evidence="5 6" key="1">
    <citation type="submission" date="2017-11" db="EMBL/GenBank/DDBJ databases">
        <title>Genomic Encyclopedia of Archaeal and Bacterial Type Strains, Phase II (KMG-II): From Individual Species to Whole Genera.</title>
        <authorList>
            <person name="Goeker M."/>
        </authorList>
    </citation>
    <scope>NUCLEOTIDE SEQUENCE [LARGE SCALE GENOMIC DNA]</scope>
    <source>
        <strain evidence="5 6">DSM 27617</strain>
    </source>
</reference>
<keyword evidence="3" id="KW-0411">Iron-sulfur</keyword>
<dbReference type="GO" id="GO:0016829">
    <property type="term" value="F:lyase activity"/>
    <property type="evidence" value="ECO:0007669"/>
    <property type="project" value="UniProtKB-KW"/>
</dbReference>
<dbReference type="PANTHER" id="PTHR43432:SF3">
    <property type="entry name" value="SLR0285 PROTEIN"/>
    <property type="match status" value="1"/>
</dbReference>
<evidence type="ECO:0000313" key="5">
    <source>
        <dbReference type="EMBL" id="PJJ64652.1"/>
    </source>
</evidence>
<keyword evidence="6" id="KW-1185">Reference proteome</keyword>
<comment type="caution">
    <text evidence="5">The sequence shown here is derived from an EMBL/GenBank/DDBJ whole genome shotgun (WGS) entry which is preliminary data.</text>
</comment>
<dbReference type="SUPFAM" id="SSF102114">
    <property type="entry name" value="Radical SAM enzymes"/>
    <property type="match status" value="1"/>
</dbReference>
<keyword evidence="5" id="KW-0456">Lyase</keyword>
<feature type="domain" description="Radical SAM core" evidence="4">
    <location>
        <begin position="90"/>
        <end position="268"/>
    </location>
</feature>
<evidence type="ECO:0000256" key="1">
    <source>
        <dbReference type="ARBA" id="ARBA00022723"/>
    </source>
</evidence>
<evidence type="ECO:0000259" key="4">
    <source>
        <dbReference type="Pfam" id="PF04055"/>
    </source>
</evidence>
<dbReference type="Proteomes" id="UP000228740">
    <property type="component" value="Unassembled WGS sequence"/>
</dbReference>
<gene>
    <name evidence="5" type="ORF">CLV73_3017</name>
</gene>
<dbReference type="EMBL" id="PGFD01000002">
    <property type="protein sequence ID" value="PJJ64652.1"/>
    <property type="molecule type" value="Genomic_DNA"/>
</dbReference>
<keyword evidence="1" id="KW-0479">Metal-binding</keyword>
<dbReference type="InterPro" id="IPR058240">
    <property type="entry name" value="rSAM_sf"/>
</dbReference>
<name>A0A2M9C2I9_9FLAO</name>
<sequence>MKGSVFLWKTLVLKLIIFRKFHSNFTFEMQNENSIKGQGAQRNVINRFDRYTFEPDDEDFETVKTTFTEVFPKTIVNQVKSEDLPMEYSMNPYQGCEHGCSYCFARPTHEYWGYSAGIDFERKIMVKKNAPELLEKFFRKKGYKPAPILLSGNTDCYQPAERQFEITRKMLQVCLDYRHPVNVLTKNALVLRDLDILKPLAEQKLVSVSLSIPTINEDLRRKMEPRTSSSKNKLKAVEILSENHIPVNVMVAPIIPGLNSDEPLSILKVISEAGANSFGYTLVRLNDTVEPVFVRWIETCFPDRAQKVLNLIRSMRGGKLGEKRYFDRQKGDGNIAEMIHNTFKIGRKKFFEGKEFPKLSTENFTGTKEQQLRLF</sequence>
<evidence type="ECO:0000256" key="2">
    <source>
        <dbReference type="ARBA" id="ARBA00023004"/>
    </source>
</evidence>
<dbReference type="PANTHER" id="PTHR43432">
    <property type="entry name" value="SLR0285 PROTEIN"/>
    <property type="match status" value="1"/>
</dbReference>